<dbReference type="Gene3D" id="3.40.630.10">
    <property type="entry name" value="Zn peptidases"/>
    <property type="match status" value="1"/>
</dbReference>
<feature type="active site" evidence="9">
    <location>
        <position position="374"/>
    </location>
</feature>
<evidence type="ECO:0000256" key="2">
    <source>
        <dbReference type="ARBA" id="ARBA00000967"/>
    </source>
</evidence>
<dbReference type="CDD" id="cd00433">
    <property type="entry name" value="Peptidase_M17"/>
    <property type="match status" value="1"/>
</dbReference>
<keyword evidence="4 9" id="KW-0031">Aminopeptidase</keyword>
<dbReference type="GO" id="GO:0070006">
    <property type="term" value="F:metalloaminopeptidase activity"/>
    <property type="evidence" value="ECO:0007669"/>
    <property type="project" value="InterPro"/>
</dbReference>
<proteinExistence type="inferred from homology"/>
<keyword evidence="12" id="KW-1185">Reference proteome</keyword>
<keyword evidence="9" id="KW-0963">Cytoplasm</keyword>
<dbReference type="EMBL" id="JACJPY010000002">
    <property type="protein sequence ID" value="MBD2148685.1"/>
    <property type="molecule type" value="Genomic_DNA"/>
</dbReference>
<dbReference type="GO" id="GO:0005737">
    <property type="term" value="C:cytoplasm"/>
    <property type="evidence" value="ECO:0007669"/>
    <property type="project" value="UniProtKB-SubCell"/>
</dbReference>
<dbReference type="PANTHER" id="PTHR11963">
    <property type="entry name" value="LEUCINE AMINOPEPTIDASE-RELATED"/>
    <property type="match status" value="1"/>
</dbReference>
<evidence type="ECO:0000256" key="3">
    <source>
        <dbReference type="ARBA" id="ARBA00009528"/>
    </source>
</evidence>
<keyword evidence="6 9" id="KW-0378">Hydrolase</keyword>
<dbReference type="NCBIfam" id="NF002076">
    <property type="entry name" value="PRK00913.2-3"/>
    <property type="match status" value="1"/>
</dbReference>
<dbReference type="Proteomes" id="UP000631421">
    <property type="component" value="Unassembled WGS sequence"/>
</dbReference>
<feature type="active site" evidence="9">
    <location>
        <position position="297"/>
    </location>
</feature>
<comment type="caution">
    <text evidence="11">The sequence shown here is derived from an EMBL/GenBank/DDBJ whole genome shotgun (WGS) entry which is preliminary data.</text>
</comment>
<dbReference type="HAMAP" id="MF_00181">
    <property type="entry name" value="Cytosol_peptidase_M17"/>
    <property type="match status" value="1"/>
</dbReference>
<dbReference type="InterPro" id="IPR008283">
    <property type="entry name" value="Peptidase_M17_N"/>
</dbReference>
<gene>
    <name evidence="9" type="primary">pepA</name>
    <name evidence="11" type="ORF">H6F44_00870</name>
</gene>
<evidence type="ECO:0000313" key="12">
    <source>
        <dbReference type="Proteomes" id="UP000631421"/>
    </source>
</evidence>
<feature type="domain" description="Cytosol aminopeptidase" evidence="10">
    <location>
        <begin position="368"/>
        <end position="375"/>
    </location>
</feature>
<comment type="catalytic activity">
    <reaction evidence="1 9">
        <text>Release of an N-terminal amino acid, Xaa-|-Yaa-, in which Xaa is preferably Leu, but may be other amino acids including Pro although not Arg or Lys, and Yaa may be Pro. Amino acid amides and methyl esters are also readily hydrolyzed, but rates on arylamides are exceedingly low.</text>
        <dbReference type="EC" id="3.4.11.1"/>
    </reaction>
</comment>
<evidence type="ECO:0000256" key="1">
    <source>
        <dbReference type="ARBA" id="ARBA00000135"/>
    </source>
</evidence>
<accession>A0A926Z4G3</accession>
<feature type="binding site" evidence="9">
    <location>
        <position position="372"/>
    </location>
    <ligand>
        <name>Mn(2+)</name>
        <dbReference type="ChEBI" id="CHEBI:29035"/>
        <label>2</label>
    </ligand>
</feature>
<evidence type="ECO:0000256" key="5">
    <source>
        <dbReference type="ARBA" id="ARBA00022670"/>
    </source>
</evidence>
<dbReference type="GO" id="GO:0030145">
    <property type="term" value="F:manganese ion binding"/>
    <property type="evidence" value="ECO:0007669"/>
    <property type="project" value="UniProtKB-UniRule"/>
</dbReference>
<dbReference type="PROSITE" id="PS00631">
    <property type="entry name" value="CYTOSOL_AP"/>
    <property type="match status" value="1"/>
</dbReference>
<feature type="binding site" evidence="9">
    <location>
        <position position="372"/>
    </location>
    <ligand>
        <name>Mn(2+)</name>
        <dbReference type="ChEBI" id="CHEBI:29035"/>
        <label>1</label>
    </ligand>
</feature>
<reference evidence="11" key="2">
    <citation type="submission" date="2020-08" db="EMBL/GenBank/DDBJ databases">
        <authorList>
            <person name="Chen M."/>
            <person name="Teng W."/>
            <person name="Zhao L."/>
            <person name="Hu C."/>
            <person name="Zhou Y."/>
            <person name="Han B."/>
            <person name="Song L."/>
            <person name="Shu W."/>
        </authorList>
    </citation>
    <scope>NUCLEOTIDE SEQUENCE</scope>
    <source>
        <strain evidence="11">FACHB-1277</strain>
    </source>
</reference>
<keyword evidence="9" id="KW-0479">Metal-binding</keyword>
<evidence type="ECO:0000256" key="8">
    <source>
        <dbReference type="ARBA" id="ARBA00049972"/>
    </source>
</evidence>
<evidence type="ECO:0000256" key="7">
    <source>
        <dbReference type="ARBA" id="ARBA00023211"/>
    </source>
</evidence>
<keyword evidence="5 9" id="KW-0645">Protease</keyword>
<dbReference type="Pfam" id="PF00883">
    <property type="entry name" value="Peptidase_M17"/>
    <property type="match status" value="1"/>
</dbReference>
<dbReference type="SUPFAM" id="SSF53187">
    <property type="entry name" value="Zn-dependent exopeptidases"/>
    <property type="match status" value="1"/>
</dbReference>
<reference evidence="11" key="1">
    <citation type="journal article" date="2015" name="ISME J.">
        <title>Draft Genome Sequence of Streptomyces incarnatus NRRL8089, which Produces the Nucleoside Antibiotic Sinefungin.</title>
        <authorList>
            <person name="Oshima K."/>
            <person name="Hattori M."/>
            <person name="Shimizu H."/>
            <person name="Fukuda K."/>
            <person name="Nemoto M."/>
            <person name="Inagaki K."/>
            <person name="Tamura T."/>
        </authorList>
    </citation>
    <scope>NUCLEOTIDE SEQUENCE</scope>
    <source>
        <strain evidence="11">FACHB-1277</strain>
    </source>
</reference>
<dbReference type="EC" id="3.4.11.10" evidence="9"/>
<dbReference type="SUPFAM" id="SSF52949">
    <property type="entry name" value="Macro domain-like"/>
    <property type="match status" value="1"/>
</dbReference>
<name>A0A926Z4G3_9CYAN</name>
<dbReference type="InterPro" id="IPR043472">
    <property type="entry name" value="Macro_dom-like"/>
</dbReference>
<dbReference type="PRINTS" id="PR00481">
    <property type="entry name" value="LAMNOPPTDASE"/>
</dbReference>
<evidence type="ECO:0000259" key="10">
    <source>
        <dbReference type="PROSITE" id="PS00631"/>
    </source>
</evidence>
<comment type="cofactor">
    <cofactor evidence="9">
        <name>Mn(2+)</name>
        <dbReference type="ChEBI" id="CHEBI:29035"/>
    </cofactor>
    <text evidence="9">Binds 2 manganese ions per subunit.</text>
</comment>
<comment type="subcellular location">
    <subcellularLocation>
        <location evidence="9">Cytoplasm</location>
    </subcellularLocation>
</comment>
<dbReference type="InterPro" id="IPR000819">
    <property type="entry name" value="Peptidase_M17_C"/>
</dbReference>
<evidence type="ECO:0000256" key="9">
    <source>
        <dbReference type="HAMAP-Rule" id="MF_00181"/>
    </source>
</evidence>
<dbReference type="PANTHER" id="PTHR11963:SF23">
    <property type="entry name" value="CYTOSOL AMINOPEPTIDASE"/>
    <property type="match status" value="1"/>
</dbReference>
<comment type="function">
    <text evidence="8 9">Presumably involved in the processing and regular turnover of intracellular proteins. Catalyzes the removal of unsubstituted N-terminal amino acids from various peptides.</text>
</comment>
<feature type="binding site" evidence="9">
    <location>
        <position position="290"/>
    </location>
    <ligand>
        <name>Mn(2+)</name>
        <dbReference type="ChEBI" id="CHEBI:29035"/>
        <label>2</label>
    </ligand>
</feature>
<sequence>MNIIASLTNSLTWKGDALAIAVFANPKSPKDAASPEIASETASETATKGFELSDALKKLDMQVLGCTISDLVTEGEFTGDRGASVSGRVGIDFAVRKVILIGLGEPAKASADDWRRAAAIAAKWAHREKIKSLALAFPNYNQDVAVTSQAIVEGILLATHQDKRFKSKDKQPLLLTQVEILETDPNLATPAIAKAKQIIDGVILARELVSAPANVVTPITLADTAQAIAAESEYFTAKILEKADCEALGMGAFLGVAQASELPPKFIHLTYSHGIPKHKLAIVGKGLTFDSGGLNLKTGAGSSIELMKTDMGGSAAALGAAKAIAHLQPKDIEVHFIVAACENMVSGRAMHPGDILTASNGKTIEVNNTDAEGRLTLADALVYADKLGVEAIVDLATLTGACVVALGEDIGGMWANDDAWAEAISEAAKNSGEKFWRMPLEKPYFDQLKSVVADFKNTGSRAGGAITGALFLQQFIDKTPAWAHLDVAGPVWSDRESGYNNAGGTGFAVRTLVNLISAYSA</sequence>
<dbReference type="EC" id="3.4.11.1" evidence="9"/>
<dbReference type="Pfam" id="PF02789">
    <property type="entry name" value="Peptidase_M17_N"/>
    <property type="match status" value="1"/>
</dbReference>
<evidence type="ECO:0000256" key="4">
    <source>
        <dbReference type="ARBA" id="ARBA00022438"/>
    </source>
</evidence>
<feature type="binding site" evidence="9">
    <location>
        <position position="370"/>
    </location>
    <ligand>
        <name>Mn(2+)</name>
        <dbReference type="ChEBI" id="CHEBI:29035"/>
        <label>1</label>
    </ligand>
</feature>
<dbReference type="AlphaFoldDB" id="A0A926Z4G3"/>
<dbReference type="Gene3D" id="3.40.220.10">
    <property type="entry name" value="Leucine Aminopeptidase, subunit E, domain 1"/>
    <property type="match status" value="1"/>
</dbReference>
<comment type="catalytic activity">
    <reaction evidence="2 9">
        <text>Release of an N-terminal amino acid, preferentially leucine, but not glutamic or aspartic acids.</text>
        <dbReference type="EC" id="3.4.11.10"/>
    </reaction>
</comment>
<dbReference type="GO" id="GO:0006508">
    <property type="term" value="P:proteolysis"/>
    <property type="evidence" value="ECO:0007669"/>
    <property type="project" value="UniProtKB-KW"/>
</dbReference>
<evidence type="ECO:0000313" key="11">
    <source>
        <dbReference type="EMBL" id="MBD2148685.1"/>
    </source>
</evidence>
<dbReference type="RefSeq" id="WP_190349030.1">
    <property type="nucleotide sequence ID" value="NZ_JACJPY010000002.1"/>
</dbReference>
<dbReference type="InterPro" id="IPR023042">
    <property type="entry name" value="Peptidase_M17_leu_NH2_pept"/>
</dbReference>
<dbReference type="InterPro" id="IPR011356">
    <property type="entry name" value="Leucine_aapep/pepB"/>
</dbReference>
<evidence type="ECO:0000256" key="6">
    <source>
        <dbReference type="ARBA" id="ARBA00022801"/>
    </source>
</evidence>
<protein>
    <recommendedName>
        <fullName evidence="9">Probable cytosol aminopeptidase</fullName>
        <ecNumber evidence="9">3.4.11.1</ecNumber>
    </recommendedName>
    <alternativeName>
        <fullName evidence="9">Leucine aminopeptidase</fullName>
        <shortName evidence="9">LAP</shortName>
        <ecNumber evidence="9">3.4.11.10</ecNumber>
    </alternativeName>
    <alternativeName>
        <fullName evidence="9">Leucyl aminopeptidase</fullName>
    </alternativeName>
</protein>
<feature type="binding site" evidence="9">
    <location>
        <position position="290"/>
    </location>
    <ligand>
        <name>Mn(2+)</name>
        <dbReference type="ChEBI" id="CHEBI:29035"/>
        <label>1</label>
    </ligand>
</feature>
<keyword evidence="7 9" id="KW-0464">Manganese</keyword>
<feature type="binding site" evidence="9">
    <location>
        <position position="310"/>
    </location>
    <ligand>
        <name>Mn(2+)</name>
        <dbReference type="ChEBI" id="CHEBI:29035"/>
        <label>2</label>
    </ligand>
</feature>
<feature type="binding site" evidence="9">
    <location>
        <position position="285"/>
    </location>
    <ligand>
        <name>Mn(2+)</name>
        <dbReference type="ChEBI" id="CHEBI:29035"/>
        <label>2</label>
    </ligand>
</feature>
<comment type="similarity">
    <text evidence="3 9">Belongs to the peptidase M17 family.</text>
</comment>
<organism evidence="11 12">
    <name type="scientific">Pseudanabaena cinerea FACHB-1277</name>
    <dbReference type="NCBI Taxonomy" id="2949581"/>
    <lineage>
        <taxon>Bacteria</taxon>
        <taxon>Bacillati</taxon>
        <taxon>Cyanobacteriota</taxon>
        <taxon>Cyanophyceae</taxon>
        <taxon>Pseudanabaenales</taxon>
        <taxon>Pseudanabaenaceae</taxon>
        <taxon>Pseudanabaena</taxon>
        <taxon>Pseudanabaena cinerea</taxon>
    </lineage>
</organism>